<dbReference type="PANTHER" id="PTHR37946:SF1">
    <property type="entry name" value="SLL1969 PROTEIN"/>
    <property type="match status" value="1"/>
</dbReference>
<dbReference type="STRING" id="1123382.SAMN02745221_00405"/>
<accession>A0A1M5KJB2</accession>
<dbReference type="SUPFAM" id="SSF53474">
    <property type="entry name" value="alpha/beta-Hydrolases"/>
    <property type="match status" value="1"/>
</dbReference>
<dbReference type="Pfam" id="PF12697">
    <property type="entry name" value="Abhydrolase_6"/>
    <property type="match status" value="1"/>
</dbReference>
<dbReference type="AlphaFoldDB" id="A0A1M5KJB2"/>
<dbReference type="InterPro" id="IPR029058">
    <property type="entry name" value="AB_hydrolase_fold"/>
</dbReference>
<sequence length="383" mass="42890">MYNDNYHKHAGNYHLNPRIPGHSSAGYWEKIEVYRVEKLKGVEEKFCEVNTQVDPDFINLLGSDRPPSDTYLLHYAPGWDKNRLNPPVLLIHGAGLDASSFTNIYNLGYKGLQQRLVERGHKVFALTFPHSHGDNFIQGEIIADAIQRIKNLCHTPQVDLVTHSKGGIAARIYLSGLAFTPYRGDVRRIIMLGVPNLGTDYAFRNPTISYLIFMIGGNGVIAWDKIIYMGGMIDITPRSIYHDGCFPGQSQILYRFDDIYPLDTTQQDWWTTYYGGTGFISHSRGIKAAIKDGGFLIDRLERKGLSPDIEIAVLAGSNNFMGIIPIQTAPLSDGIVFVDSALHTDGMTKNGAKILNKTIMPVNHIELLYLKNVALWVHEQLTA</sequence>
<dbReference type="OrthoDB" id="9765872at2"/>
<organism evidence="2 3">
    <name type="scientific">Thermosyntropha lipolytica DSM 11003</name>
    <dbReference type="NCBI Taxonomy" id="1123382"/>
    <lineage>
        <taxon>Bacteria</taxon>
        <taxon>Bacillati</taxon>
        <taxon>Bacillota</taxon>
        <taxon>Clostridia</taxon>
        <taxon>Eubacteriales</taxon>
        <taxon>Syntrophomonadaceae</taxon>
        <taxon>Thermosyntropha</taxon>
    </lineage>
</organism>
<evidence type="ECO:0000313" key="2">
    <source>
        <dbReference type="EMBL" id="SHG52877.1"/>
    </source>
</evidence>
<dbReference type="EMBL" id="FQWY01000005">
    <property type="protein sequence ID" value="SHG52877.1"/>
    <property type="molecule type" value="Genomic_DNA"/>
</dbReference>
<dbReference type="Proteomes" id="UP000242329">
    <property type="component" value="Unassembled WGS sequence"/>
</dbReference>
<keyword evidence="3" id="KW-1185">Reference proteome</keyword>
<gene>
    <name evidence="2" type="ORF">SAMN02745221_00405</name>
</gene>
<evidence type="ECO:0000259" key="1">
    <source>
        <dbReference type="Pfam" id="PF12697"/>
    </source>
</evidence>
<feature type="domain" description="AB hydrolase-1" evidence="1">
    <location>
        <begin position="88"/>
        <end position="195"/>
    </location>
</feature>
<dbReference type="RefSeq" id="WP_084728276.1">
    <property type="nucleotide sequence ID" value="NZ_FQWY01000005.1"/>
</dbReference>
<evidence type="ECO:0000313" key="3">
    <source>
        <dbReference type="Proteomes" id="UP000242329"/>
    </source>
</evidence>
<dbReference type="PANTHER" id="PTHR37946">
    <property type="entry name" value="SLL1969 PROTEIN"/>
    <property type="match status" value="1"/>
</dbReference>
<reference evidence="3" key="1">
    <citation type="submission" date="2016-11" db="EMBL/GenBank/DDBJ databases">
        <authorList>
            <person name="Varghese N."/>
            <person name="Submissions S."/>
        </authorList>
    </citation>
    <scope>NUCLEOTIDE SEQUENCE [LARGE SCALE GENOMIC DNA]</scope>
    <source>
        <strain evidence="3">DSM 11003</strain>
    </source>
</reference>
<protein>
    <recommendedName>
        <fullName evidence="1">AB hydrolase-1 domain-containing protein</fullName>
    </recommendedName>
</protein>
<dbReference type="Gene3D" id="3.40.50.1820">
    <property type="entry name" value="alpha/beta hydrolase"/>
    <property type="match status" value="1"/>
</dbReference>
<proteinExistence type="predicted"/>
<name>A0A1M5KJB2_9FIRM</name>
<dbReference type="InterPro" id="IPR000073">
    <property type="entry name" value="AB_hydrolase_1"/>
</dbReference>